<sequence>MLIFLLSLSMMISMTVAAIILLLEENAARSRIAEPVFDISTMRRLPRGRK</sequence>
<name>A0A916S4T1_9HYPH</name>
<dbReference type="EMBL" id="BMHH01000002">
    <property type="protein sequence ID" value="GGA81034.1"/>
    <property type="molecule type" value="Genomic_DNA"/>
</dbReference>
<gene>
    <name evidence="1" type="ORF">GCM10011491_05390</name>
</gene>
<accession>A0A916S4T1</accession>
<comment type="caution">
    <text evidence="1">The sequence shown here is derived from an EMBL/GenBank/DDBJ whole genome shotgun (WGS) entry which is preliminary data.</text>
</comment>
<reference evidence="1" key="1">
    <citation type="journal article" date="2014" name="Int. J. Syst. Evol. Microbiol.">
        <title>Complete genome sequence of Corynebacterium casei LMG S-19264T (=DSM 44701T), isolated from a smear-ripened cheese.</title>
        <authorList>
            <consortium name="US DOE Joint Genome Institute (JGI-PGF)"/>
            <person name="Walter F."/>
            <person name="Albersmeier A."/>
            <person name="Kalinowski J."/>
            <person name="Ruckert C."/>
        </authorList>
    </citation>
    <scope>NUCLEOTIDE SEQUENCE</scope>
    <source>
        <strain evidence="1">CGMCC 1.15082</strain>
    </source>
</reference>
<evidence type="ECO:0000313" key="1">
    <source>
        <dbReference type="EMBL" id="GGA81034.1"/>
    </source>
</evidence>
<dbReference type="AlphaFoldDB" id="A0A916S4T1"/>
<evidence type="ECO:0000313" key="2">
    <source>
        <dbReference type="Proteomes" id="UP000646478"/>
    </source>
</evidence>
<organism evidence="1 2">
    <name type="scientific">Brucella endophytica</name>
    <dbReference type="NCBI Taxonomy" id="1963359"/>
    <lineage>
        <taxon>Bacteria</taxon>
        <taxon>Pseudomonadati</taxon>
        <taxon>Pseudomonadota</taxon>
        <taxon>Alphaproteobacteria</taxon>
        <taxon>Hyphomicrobiales</taxon>
        <taxon>Brucellaceae</taxon>
        <taxon>Brucella/Ochrobactrum group</taxon>
        <taxon>Brucella</taxon>
    </lineage>
</organism>
<proteinExistence type="predicted"/>
<reference evidence="1" key="2">
    <citation type="submission" date="2020-09" db="EMBL/GenBank/DDBJ databases">
        <authorList>
            <person name="Sun Q."/>
            <person name="Zhou Y."/>
        </authorList>
    </citation>
    <scope>NUCLEOTIDE SEQUENCE</scope>
    <source>
        <strain evidence="1">CGMCC 1.15082</strain>
    </source>
</reference>
<dbReference type="Proteomes" id="UP000646478">
    <property type="component" value="Unassembled WGS sequence"/>
</dbReference>
<protein>
    <submittedName>
        <fullName evidence="1">Uncharacterized protein</fullName>
    </submittedName>
</protein>
<keyword evidence="2" id="KW-1185">Reference proteome</keyword>
<dbReference type="RefSeq" id="WP_188821238.1">
    <property type="nucleotide sequence ID" value="NZ_BMHH01000002.1"/>
</dbReference>